<protein>
    <submittedName>
        <fullName evidence="2">Uncharacterized protein</fullName>
    </submittedName>
</protein>
<feature type="transmembrane region" description="Helical" evidence="1">
    <location>
        <begin position="155"/>
        <end position="175"/>
    </location>
</feature>
<reference evidence="2 3" key="1">
    <citation type="submission" date="2014-03" db="EMBL/GenBank/DDBJ databases">
        <title>Complete genome sequence of a deeply braunched marine Bacteroidia bacterium Draconibacterium orientale type strain FH5T.</title>
        <authorList>
            <person name="Li X."/>
            <person name="Wang X."/>
            <person name="Xie Z."/>
            <person name="Du Z."/>
            <person name="Chen G."/>
        </authorList>
    </citation>
    <scope>NUCLEOTIDE SEQUENCE [LARGE SCALE GENOMIC DNA]</scope>
    <source>
        <strain evidence="2 3">FH5</strain>
    </source>
</reference>
<keyword evidence="1" id="KW-0472">Membrane</keyword>
<feature type="transmembrane region" description="Helical" evidence="1">
    <location>
        <begin position="181"/>
        <end position="205"/>
    </location>
</feature>
<feature type="transmembrane region" description="Helical" evidence="1">
    <location>
        <begin position="31"/>
        <end position="49"/>
    </location>
</feature>
<feature type="transmembrane region" description="Helical" evidence="1">
    <location>
        <begin position="116"/>
        <end position="134"/>
    </location>
</feature>
<keyword evidence="1" id="KW-1133">Transmembrane helix</keyword>
<organism evidence="2 3">
    <name type="scientific">Draconibacterium orientale</name>
    <dbReference type="NCBI Taxonomy" id="1168034"/>
    <lineage>
        <taxon>Bacteria</taxon>
        <taxon>Pseudomonadati</taxon>
        <taxon>Bacteroidota</taxon>
        <taxon>Bacteroidia</taxon>
        <taxon>Marinilabiliales</taxon>
        <taxon>Prolixibacteraceae</taxon>
        <taxon>Draconibacterium</taxon>
    </lineage>
</organism>
<keyword evidence="1" id="KW-0812">Transmembrane</keyword>
<evidence type="ECO:0000313" key="3">
    <source>
        <dbReference type="Proteomes" id="UP000023772"/>
    </source>
</evidence>
<proteinExistence type="predicted"/>
<name>A0ABM5QEC0_9BACT</name>
<sequence>MSLTDFLWVSILFPFTTGLFYFKRFDTSIKLFYLYVLYGTVNEVVTFVLRHLGLNNTMPFIHLYQMVTFPILVLFYSNLIFKKAVSRFSIVLISIFEFYNFINLTFIQSIYEYPDITRTIATFVVIVLCIWYFYRVMVEAKIMSLWDEATIWINGALLVYYSGNLFFTVLFNVILEYSREFSKITVISFSVILALFYALVTVGFWKAGRSR</sequence>
<evidence type="ECO:0000313" key="2">
    <source>
        <dbReference type="EMBL" id="AHW61966.1"/>
    </source>
</evidence>
<keyword evidence="3" id="KW-1185">Reference proteome</keyword>
<evidence type="ECO:0000256" key="1">
    <source>
        <dbReference type="SAM" id="Phobius"/>
    </source>
</evidence>
<dbReference type="Proteomes" id="UP000023772">
    <property type="component" value="Chromosome"/>
</dbReference>
<accession>A0ABM5QEC0</accession>
<feature type="transmembrane region" description="Helical" evidence="1">
    <location>
        <begin position="6"/>
        <end position="22"/>
    </location>
</feature>
<dbReference type="EMBL" id="CP007451">
    <property type="protein sequence ID" value="AHW61966.1"/>
    <property type="molecule type" value="Genomic_DNA"/>
</dbReference>
<feature type="transmembrane region" description="Helical" evidence="1">
    <location>
        <begin position="61"/>
        <end position="81"/>
    </location>
</feature>
<gene>
    <name evidence="2" type="ORF">FH5T_12175</name>
</gene>
<feature type="transmembrane region" description="Helical" evidence="1">
    <location>
        <begin position="88"/>
        <end position="110"/>
    </location>
</feature>